<dbReference type="EMBL" id="JACSEA010000022">
    <property type="protein sequence ID" value="KAF7380305.1"/>
    <property type="molecule type" value="Genomic_DNA"/>
</dbReference>
<protein>
    <submittedName>
        <fullName evidence="1">Uncharacterized protein</fullName>
    </submittedName>
</protein>
<dbReference type="AlphaFoldDB" id="A0A834J298"/>
<comment type="caution">
    <text evidence="1">The sequence shown here is derived from an EMBL/GenBank/DDBJ whole genome shotgun (WGS) entry which is preliminary data.</text>
</comment>
<sequence length="142" mass="16143">MNLVQRNIDNFKNPLVESNRALDARMNSEKNENSINSIGNSVVGLDYPVKSDNYDGTKHFREFLVHFSNRKQKTGENLATLAADLNKLSRFAYQKCTADTQNTIACTQFINAVRNPLLPQTLQLERVKSLKKTVTRAIEIEQ</sequence>
<proteinExistence type="predicted"/>
<dbReference type="Proteomes" id="UP000614350">
    <property type="component" value="Unassembled WGS sequence"/>
</dbReference>
<organism evidence="1 2">
    <name type="scientific">Vespula vulgaris</name>
    <name type="common">Yellow jacket</name>
    <name type="synonym">Wasp</name>
    <dbReference type="NCBI Taxonomy" id="7454"/>
    <lineage>
        <taxon>Eukaryota</taxon>
        <taxon>Metazoa</taxon>
        <taxon>Ecdysozoa</taxon>
        <taxon>Arthropoda</taxon>
        <taxon>Hexapoda</taxon>
        <taxon>Insecta</taxon>
        <taxon>Pterygota</taxon>
        <taxon>Neoptera</taxon>
        <taxon>Endopterygota</taxon>
        <taxon>Hymenoptera</taxon>
        <taxon>Apocrita</taxon>
        <taxon>Aculeata</taxon>
        <taxon>Vespoidea</taxon>
        <taxon>Vespidae</taxon>
        <taxon>Vespinae</taxon>
        <taxon>Vespula</taxon>
    </lineage>
</organism>
<evidence type="ECO:0000313" key="1">
    <source>
        <dbReference type="EMBL" id="KAF7380305.1"/>
    </source>
</evidence>
<evidence type="ECO:0000313" key="2">
    <source>
        <dbReference type="Proteomes" id="UP000614350"/>
    </source>
</evidence>
<name>A0A834J298_VESVU</name>
<gene>
    <name evidence="1" type="ORF">HZH66_014660</name>
</gene>
<accession>A0A834J298</accession>
<keyword evidence="2" id="KW-1185">Reference proteome</keyword>
<reference evidence="1" key="1">
    <citation type="journal article" date="2020" name="G3 (Bethesda)">
        <title>High-Quality Assemblies for Three Invasive Social Wasps from the &lt;i&gt;Vespula&lt;/i&gt; Genus.</title>
        <authorList>
            <person name="Harrop T.W.R."/>
            <person name="Guhlin J."/>
            <person name="McLaughlin G.M."/>
            <person name="Permina E."/>
            <person name="Stockwell P."/>
            <person name="Gilligan J."/>
            <person name="Le Lec M.F."/>
            <person name="Gruber M.A.M."/>
            <person name="Quinn O."/>
            <person name="Lovegrove M."/>
            <person name="Duncan E.J."/>
            <person name="Remnant E.J."/>
            <person name="Van Eeckhoven J."/>
            <person name="Graham B."/>
            <person name="Knapp R.A."/>
            <person name="Langford K.W."/>
            <person name="Kronenberg Z."/>
            <person name="Press M.O."/>
            <person name="Eacker S.M."/>
            <person name="Wilson-Rankin E.E."/>
            <person name="Purcell J."/>
            <person name="Lester P.J."/>
            <person name="Dearden P.K."/>
        </authorList>
    </citation>
    <scope>NUCLEOTIDE SEQUENCE</scope>
    <source>
        <strain evidence="1">Marl-1</strain>
    </source>
</reference>